<accession>A0A9D2M326</accession>
<gene>
    <name evidence="9" type="primary">gluQRS</name>
    <name evidence="9" type="ORF">H9943_05050</name>
</gene>
<dbReference type="Proteomes" id="UP000824209">
    <property type="component" value="Unassembled WGS sequence"/>
</dbReference>
<dbReference type="SUPFAM" id="SSF52374">
    <property type="entry name" value="Nucleotidylyl transferase"/>
    <property type="match status" value="1"/>
</dbReference>
<dbReference type="InterPro" id="IPR049940">
    <property type="entry name" value="GluQ/Sye"/>
</dbReference>
<evidence type="ECO:0000259" key="8">
    <source>
        <dbReference type="Pfam" id="PF00749"/>
    </source>
</evidence>
<dbReference type="NCBIfam" id="TIGR03838">
    <property type="entry name" value="queuosine_YadB"/>
    <property type="match status" value="1"/>
</dbReference>
<dbReference type="GO" id="GO:0006400">
    <property type="term" value="P:tRNA modification"/>
    <property type="evidence" value="ECO:0007669"/>
    <property type="project" value="InterPro"/>
</dbReference>
<dbReference type="InterPro" id="IPR000924">
    <property type="entry name" value="Glu/Gln-tRNA-synth"/>
</dbReference>
<dbReference type="Pfam" id="PF00749">
    <property type="entry name" value="tRNA-synt_1c"/>
    <property type="match status" value="1"/>
</dbReference>
<name>A0A9D2M326_9FIRM</name>
<evidence type="ECO:0000256" key="6">
    <source>
        <dbReference type="ARBA" id="ARBA00023146"/>
    </source>
</evidence>
<organism evidence="9 10">
    <name type="scientific">Candidatus Ruthenibacterium avium</name>
    <dbReference type="NCBI Taxonomy" id="2838751"/>
    <lineage>
        <taxon>Bacteria</taxon>
        <taxon>Bacillati</taxon>
        <taxon>Bacillota</taxon>
        <taxon>Clostridia</taxon>
        <taxon>Eubacteriales</taxon>
        <taxon>Oscillospiraceae</taxon>
        <taxon>Ruthenibacterium</taxon>
    </lineage>
</organism>
<protein>
    <submittedName>
        <fullName evidence="9">tRNA glutamyl-Q(34) synthetase GluQRS</fullName>
    </submittedName>
</protein>
<dbReference type="EMBL" id="DWYA01000048">
    <property type="protein sequence ID" value="HJB39749.1"/>
    <property type="molecule type" value="Genomic_DNA"/>
</dbReference>
<evidence type="ECO:0000256" key="1">
    <source>
        <dbReference type="ARBA" id="ARBA00022598"/>
    </source>
</evidence>
<comment type="similarity">
    <text evidence="7">Belongs to the class-I aminoacyl-tRNA synthetase family.</text>
</comment>
<dbReference type="GO" id="GO:0005829">
    <property type="term" value="C:cytosol"/>
    <property type="evidence" value="ECO:0007669"/>
    <property type="project" value="TreeGrafter"/>
</dbReference>
<keyword evidence="7" id="KW-0648">Protein biosynthesis</keyword>
<dbReference type="InterPro" id="IPR022380">
    <property type="entry name" value="Glu-Q_tRNA(Asp)_Synthase"/>
</dbReference>
<dbReference type="PRINTS" id="PR00987">
    <property type="entry name" value="TRNASYNTHGLU"/>
</dbReference>
<dbReference type="GO" id="GO:0004818">
    <property type="term" value="F:glutamate-tRNA ligase activity"/>
    <property type="evidence" value="ECO:0007669"/>
    <property type="project" value="TreeGrafter"/>
</dbReference>
<dbReference type="GO" id="GO:0005524">
    <property type="term" value="F:ATP binding"/>
    <property type="evidence" value="ECO:0007669"/>
    <property type="project" value="UniProtKB-KW"/>
</dbReference>
<dbReference type="InterPro" id="IPR020058">
    <property type="entry name" value="Glu/Gln-tRNA-synth_Ib_cat-dom"/>
</dbReference>
<evidence type="ECO:0000256" key="3">
    <source>
        <dbReference type="ARBA" id="ARBA00022741"/>
    </source>
</evidence>
<proteinExistence type="inferred from homology"/>
<sequence>MHLGNVMCALLAWLSVKSKGGRMVLRIEDLDTARCRPEYAKQLMEDLLWLGLTWDEGPGQSAPDAPYFQSERTALYEQALEQLGQKAWLYPCFCSRADLHAASAPHLSDGTVLYQNTCRGLTKQEQAARSETRRGAIRIAVPDETIAFTDGHLGPVSQNLQTECGDFILRRSDGTFAYQLAVTVDDEAMGVTEVVRGQDLLSSTPRQIYLQRLLGAKTPQYYHIPLLVNEQGVRLSKREKSLDMGRLRCRYKPQQLLGELAALCGLLPQPCEISLAELTARFAWDKIPREAVIVPKRLQEEE</sequence>
<dbReference type="PANTHER" id="PTHR43311">
    <property type="entry name" value="GLUTAMATE--TRNA LIGASE"/>
    <property type="match status" value="1"/>
</dbReference>
<reference evidence="9" key="2">
    <citation type="submission" date="2021-04" db="EMBL/GenBank/DDBJ databases">
        <authorList>
            <person name="Gilroy R."/>
        </authorList>
    </citation>
    <scope>NUCLEOTIDE SEQUENCE</scope>
    <source>
        <strain evidence="9">ChiBcec8-14828</strain>
    </source>
</reference>
<dbReference type="AlphaFoldDB" id="A0A9D2M326"/>
<dbReference type="NCBIfam" id="NF004314">
    <property type="entry name" value="PRK05710.1-3"/>
    <property type="match status" value="1"/>
</dbReference>
<keyword evidence="4" id="KW-0862">Zinc</keyword>
<keyword evidence="6 7" id="KW-0030">Aminoacyl-tRNA synthetase</keyword>
<dbReference type="PANTHER" id="PTHR43311:SF1">
    <property type="entry name" value="GLUTAMYL-Q TRNA(ASP) SYNTHETASE"/>
    <property type="match status" value="1"/>
</dbReference>
<dbReference type="GO" id="GO:0006424">
    <property type="term" value="P:glutamyl-tRNA aminoacylation"/>
    <property type="evidence" value="ECO:0007669"/>
    <property type="project" value="InterPro"/>
</dbReference>
<comment type="caution">
    <text evidence="9">The sequence shown here is derived from an EMBL/GenBank/DDBJ whole genome shotgun (WGS) entry which is preliminary data.</text>
</comment>
<keyword evidence="5 7" id="KW-0067">ATP-binding</keyword>
<feature type="domain" description="Glutamyl/glutaminyl-tRNA synthetase class Ib catalytic" evidence="8">
    <location>
        <begin position="1"/>
        <end position="242"/>
    </location>
</feature>
<evidence type="ECO:0000256" key="7">
    <source>
        <dbReference type="RuleBase" id="RU363037"/>
    </source>
</evidence>
<dbReference type="NCBIfam" id="NF004315">
    <property type="entry name" value="PRK05710.1-4"/>
    <property type="match status" value="1"/>
</dbReference>
<reference evidence="9" key="1">
    <citation type="journal article" date="2021" name="PeerJ">
        <title>Extensive microbial diversity within the chicken gut microbiome revealed by metagenomics and culture.</title>
        <authorList>
            <person name="Gilroy R."/>
            <person name="Ravi A."/>
            <person name="Getino M."/>
            <person name="Pursley I."/>
            <person name="Horton D.L."/>
            <person name="Alikhan N.F."/>
            <person name="Baker D."/>
            <person name="Gharbi K."/>
            <person name="Hall N."/>
            <person name="Watson M."/>
            <person name="Adriaenssens E.M."/>
            <person name="Foster-Nyarko E."/>
            <person name="Jarju S."/>
            <person name="Secka A."/>
            <person name="Antonio M."/>
            <person name="Oren A."/>
            <person name="Chaudhuri R.R."/>
            <person name="La Ragione R."/>
            <person name="Hildebrand F."/>
            <person name="Pallen M.J."/>
        </authorList>
    </citation>
    <scope>NUCLEOTIDE SEQUENCE</scope>
    <source>
        <strain evidence="9">ChiBcec8-14828</strain>
    </source>
</reference>
<evidence type="ECO:0000256" key="4">
    <source>
        <dbReference type="ARBA" id="ARBA00022833"/>
    </source>
</evidence>
<keyword evidence="2" id="KW-0479">Metal-binding</keyword>
<evidence type="ECO:0000256" key="5">
    <source>
        <dbReference type="ARBA" id="ARBA00022840"/>
    </source>
</evidence>
<evidence type="ECO:0000313" key="10">
    <source>
        <dbReference type="Proteomes" id="UP000824209"/>
    </source>
</evidence>
<keyword evidence="1 7" id="KW-0436">Ligase</keyword>
<evidence type="ECO:0000313" key="9">
    <source>
        <dbReference type="EMBL" id="HJB39749.1"/>
    </source>
</evidence>
<dbReference type="InterPro" id="IPR014729">
    <property type="entry name" value="Rossmann-like_a/b/a_fold"/>
</dbReference>
<evidence type="ECO:0000256" key="2">
    <source>
        <dbReference type="ARBA" id="ARBA00022723"/>
    </source>
</evidence>
<keyword evidence="3 7" id="KW-0547">Nucleotide-binding</keyword>
<dbReference type="GO" id="GO:0008270">
    <property type="term" value="F:zinc ion binding"/>
    <property type="evidence" value="ECO:0007669"/>
    <property type="project" value="InterPro"/>
</dbReference>
<dbReference type="Gene3D" id="3.40.50.620">
    <property type="entry name" value="HUPs"/>
    <property type="match status" value="1"/>
</dbReference>